<organism evidence="4 5">
    <name type="scientific">Ephemerocybe angulata</name>
    <dbReference type="NCBI Taxonomy" id="980116"/>
    <lineage>
        <taxon>Eukaryota</taxon>
        <taxon>Fungi</taxon>
        <taxon>Dikarya</taxon>
        <taxon>Basidiomycota</taxon>
        <taxon>Agaricomycotina</taxon>
        <taxon>Agaricomycetes</taxon>
        <taxon>Agaricomycetidae</taxon>
        <taxon>Agaricales</taxon>
        <taxon>Agaricineae</taxon>
        <taxon>Psathyrellaceae</taxon>
        <taxon>Ephemerocybe</taxon>
    </lineage>
</organism>
<dbReference type="InterPro" id="IPR056884">
    <property type="entry name" value="NPHP3-like_N"/>
</dbReference>
<proteinExistence type="predicted"/>
<feature type="compositionally biased region" description="Basic and acidic residues" evidence="2">
    <location>
        <begin position="70"/>
        <end position="80"/>
    </location>
</feature>
<accession>A0A8H5BZ53</accession>
<evidence type="ECO:0000259" key="3">
    <source>
        <dbReference type="Pfam" id="PF24883"/>
    </source>
</evidence>
<dbReference type="OrthoDB" id="2885569at2759"/>
<sequence length="865" mass="97068">MAESTDEVQVSSSPPSGERMAIINVTHHHGPLYRVGHISNALMGPNYGQVYQNADRPEQAPEGRSLSKLGDPEAHRREGGLGKAPALDRNGSHIGEVHVSDEPASELHRILKPIPNSSHNRDRKKSPPDSSCMAGTRVAVVKEIVRWADKTNLLTWGDSSHILWLYGYVGCGKSAIAQAIAEKFGRRKRLVASFFFFRASGARSKAGRFAMTIACQVAAAVPSAGPYILSAAKTHVGLLTHSSLDQQFQRLVYEPLMEATKGNPFKSPFLIVVDGLDECDDRADVARWITDTINYFETHPRIPLKFLITSRVEEHIRKCLILSPEVRLVNLVDHAPLADIGLVMRRTLENAAKSSRVIQAHGKQWPEEIDLQKLIEHTGGSFIFMATILKFILDHTDAAGPNPIDRIQLALKINPGLDGLYTQTLATAEHIPHFIDVISTIALLKEPLSIMGLAELLNIPPADIVQVLLPLQPILHVPGDDRTPVTLCHTSLHDYLNAPSRSKHFSAQPSRINLIVEGCFRSFAQATERETIPNEVRNYAERFMVSHWASKLEPSGPDTDSPRLRPPEYPSPENSGFDRAFLSTYLMVHRNMESNTTLPRKAITIAEVAGNLLDGSSRSLLSRIPDNSSSSWCEMGGALSRYLEQEGLKFQPSLQDDYLKQGVQLLFAVDVGQQRLYVHEEQLETQAGQYVCSFWLRDLVAAIETDSSLDLTSLSRRIKVPVRERLRYVLAPRKDSLWEHRVAMGPNYWPYILERDASIAVKAIERKFSLDFEFSASDWEEMSPFDVDTVWDMEEIISRPRSDWNADFTLGFRPSAISYGNEGVSILDALYFFYQLSLCMQRKCEHRKSNCEIQRSPFGYYARQR</sequence>
<reference evidence="4 5" key="1">
    <citation type="journal article" date="2020" name="ISME J.">
        <title>Uncovering the hidden diversity of litter-decomposition mechanisms in mushroom-forming fungi.</title>
        <authorList>
            <person name="Floudas D."/>
            <person name="Bentzer J."/>
            <person name="Ahren D."/>
            <person name="Johansson T."/>
            <person name="Persson P."/>
            <person name="Tunlid A."/>
        </authorList>
    </citation>
    <scope>NUCLEOTIDE SEQUENCE [LARGE SCALE GENOMIC DNA]</scope>
    <source>
        <strain evidence="4 5">CBS 175.51</strain>
    </source>
</reference>
<feature type="region of interest" description="Disordered" evidence="2">
    <location>
        <begin position="111"/>
        <end position="133"/>
    </location>
</feature>
<evidence type="ECO:0000313" key="4">
    <source>
        <dbReference type="EMBL" id="KAF5331956.1"/>
    </source>
</evidence>
<feature type="region of interest" description="Disordered" evidence="2">
    <location>
        <begin position="551"/>
        <end position="576"/>
    </location>
</feature>
<gene>
    <name evidence="4" type="ORF">D9611_008865</name>
</gene>
<dbReference type="AlphaFoldDB" id="A0A8H5BZ53"/>
<dbReference type="SUPFAM" id="SSF52540">
    <property type="entry name" value="P-loop containing nucleoside triphosphate hydrolases"/>
    <property type="match status" value="1"/>
</dbReference>
<evidence type="ECO:0000313" key="5">
    <source>
        <dbReference type="Proteomes" id="UP000541558"/>
    </source>
</evidence>
<comment type="caution">
    <text evidence="4">The sequence shown here is derived from an EMBL/GenBank/DDBJ whole genome shotgun (WGS) entry which is preliminary data.</text>
</comment>
<protein>
    <recommendedName>
        <fullName evidence="3">Nephrocystin 3-like N-terminal domain-containing protein</fullName>
    </recommendedName>
</protein>
<keyword evidence="1" id="KW-0677">Repeat</keyword>
<keyword evidence="5" id="KW-1185">Reference proteome</keyword>
<name>A0A8H5BZ53_9AGAR</name>
<dbReference type="EMBL" id="JAACJK010000112">
    <property type="protein sequence ID" value="KAF5331956.1"/>
    <property type="molecule type" value="Genomic_DNA"/>
</dbReference>
<dbReference type="PANTHER" id="PTHR10039">
    <property type="entry name" value="AMELOGENIN"/>
    <property type="match status" value="1"/>
</dbReference>
<evidence type="ECO:0000256" key="1">
    <source>
        <dbReference type="ARBA" id="ARBA00022737"/>
    </source>
</evidence>
<dbReference type="Gene3D" id="3.40.50.300">
    <property type="entry name" value="P-loop containing nucleotide triphosphate hydrolases"/>
    <property type="match status" value="1"/>
</dbReference>
<dbReference type="Pfam" id="PF24883">
    <property type="entry name" value="NPHP3_N"/>
    <property type="match status" value="1"/>
</dbReference>
<dbReference type="PANTHER" id="PTHR10039:SF17">
    <property type="entry name" value="FUNGAL STAND N-TERMINAL GOODBYE DOMAIN-CONTAINING PROTEIN-RELATED"/>
    <property type="match status" value="1"/>
</dbReference>
<dbReference type="Proteomes" id="UP000541558">
    <property type="component" value="Unassembled WGS sequence"/>
</dbReference>
<feature type="region of interest" description="Disordered" evidence="2">
    <location>
        <begin position="49"/>
        <end position="91"/>
    </location>
</feature>
<dbReference type="InterPro" id="IPR027417">
    <property type="entry name" value="P-loop_NTPase"/>
</dbReference>
<feature type="domain" description="Nephrocystin 3-like N-terminal" evidence="3">
    <location>
        <begin position="153"/>
        <end position="311"/>
    </location>
</feature>
<evidence type="ECO:0000256" key="2">
    <source>
        <dbReference type="SAM" id="MobiDB-lite"/>
    </source>
</evidence>